<dbReference type="EMBL" id="CM043790">
    <property type="protein sequence ID" value="KAI4825454.1"/>
    <property type="molecule type" value="Genomic_DNA"/>
</dbReference>
<name>A0ACB9XEJ2_CHAAC</name>
<proteinExistence type="predicted"/>
<keyword evidence="2" id="KW-1185">Reference proteome</keyword>
<dbReference type="Proteomes" id="UP001057452">
    <property type="component" value="Chromosome 6"/>
</dbReference>
<evidence type="ECO:0000313" key="2">
    <source>
        <dbReference type="Proteomes" id="UP001057452"/>
    </source>
</evidence>
<sequence length="132" mass="14330">LSRKGKIGTWVKEGQQHRAEQLTARLTENTQQSLVSLTLQVPHLLVLVQSSDEFQLRESDTDLMNEVIGEASLHHSLICTVHQGTPQGCVSGPRGPATAPSKEEEQTLIAGLERAQWSSEAGPAPRQMAVSP</sequence>
<evidence type="ECO:0000313" key="1">
    <source>
        <dbReference type="EMBL" id="KAI4825454.1"/>
    </source>
</evidence>
<comment type="caution">
    <text evidence="1">The sequence shown here is derived from an EMBL/GenBank/DDBJ whole genome shotgun (WGS) entry which is preliminary data.</text>
</comment>
<accession>A0ACB9XEJ2</accession>
<feature type="non-terminal residue" evidence="1">
    <location>
        <position position="1"/>
    </location>
</feature>
<feature type="non-terminal residue" evidence="1">
    <location>
        <position position="132"/>
    </location>
</feature>
<protein>
    <submittedName>
        <fullName evidence="1">Uncharacterized protein</fullName>
    </submittedName>
</protein>
<gene>
    <name evidence="1" type="ORF">KUCAC02_021134</name>
</gene>
<organism evidence="1 2">
    <name type="scientific">Chaenocephalus aceratus</name>
    <name type="common">Blackfin icefish</name>
    <name type="synonym">Chaenichthys aceratus</name>
    <dbReference type="NCBI Taxonomy" id="36190"/>
    <lineage>
        <taxon>Eukaryota</taxon>
        <taxon>Metazoa</taxon>
        <taxon>Chordata</taxon>
        <taxon>Craniata</taxon>
        <taxon>Vertebrata</taxon>
        <taxon>Euteleostomi</taxon>
        <taxon>Actinopterygii</taxon>
        <taxon>Neopterygii</taxon>
        <taxon>Teleostei</taxon>
        <taxon>Neoteleostei</taxon>
        <taxon>Acanthomorphata</taxon>
        <taxon>Eupercaria</taxon>
        <taxon>Perciformes</taxon>
        <taxon>Notothenioidei</taxon>
        <taxon>Channichthyidae</taxon>
        <taxon>Chaenocephalus</taxon>
    </lineage>
</organism>
<reference evidence="1" key="1">
    <citation type="submission" date="2022-05" db="EMBL/GenBank/DDBJ databases">
        <title>Chromosome-level genome of Chaenocephalus aceratus.</title>
        <authorList>
            <person name="Park H."/>
        </authorList>
    </citation>
    <scope>NUCLEOTIDE SEQUENCE</scope>
    <source>
        <strain evidence="1">KU_202001</strain>
    </source>
</reference>